<reference evidence="3 4" key="1">
    <citation type="submission" date="2024-12" db="EMBL/GenBank/DDBJ databases">
        <authorList>
            <person name="Hu S."/>
        </authorList>
    </citation>
    <scope>NUCLEOTIDE SEQUENCE [LARGE SCALE GENOMIC DNA]</scope>
    <source>
        <strain evidence="3 4">THG-T11</strain>
    </source>
</reference>
<feature type="domain" description="DUF4189" evidence="2">
    <location>
        <begin position="38"/>
        <end position="138"/>
    </location>
</feature>
<name>A0ABW9J981_9SPHI</name>
<dbReference type="Pfam" id="PF13827">
    <property type="entry name" value="DUF4189"/>
    <property type="match status" value="1"/>
</dbReference>
<organism evidence="3 4">
    <name type="scientific">Pedobacter ureilyticus</name>
    <dbReference type="NCBI Taxonomy" id="1393051"/>
    <lineage>
        <taxon>Bacteria</taxon>
        <taxon>Pseudomonadati</taxon>
        <taxon>Bacteroidota</taxon>
        <taxon>Sphingobacteriia</taxon>
        <taxon>Sphingobacteriales</taxon>
        <taxon>Sphingobacteriaceae</taxon>
        <taxon>Pedobacter</taxon>
    </lineage>
</organism>
<dbReference type="Pfam" id="PF09603">
    <property type="entry name" value="Fib_succ_major"/>
    <property type="match status" value="1"/>
</dbReference>
<accession>A0ABW9J981</accession>
<keyword evidence="4" id="KW-1185">Reference proteome</keyword>
<sequence length="354" mass="38645">MKNLFLTILLAATAAICFGQTKGQVRKPTAPKVTASKFGALAIDRSNGFYYGWSSNYASLAEAEQKAIEECKKKGGNCTVVLSYSGTGCAAYRTIDGNVGTAFGWGLAKTKEAADAIATKECLQRSNGVSPTNFVWSCNSANTGALKEIYNATEEIDAPVKIGNQIWTTKNLNVSTFRNGETIFYAANQADWEKVSREKIPAYCYLNFDSKNEKKFGKLYNFYAVNDKRGLAPAGWHVPSRNEFLTMIAALGGEKVAGVKMRGTKGWDVKDSYAFAHGNGNNSSGLNLLTNGSAGGDEYGGGQSFKYGVWLSYWWSSTSKDNTFAYYLDFNKYSEPRVTDYSKTTGCAVRLVMN</sequence>
<dbReference type="EMBL" id="SSHJ02000007">
    <property type="protein sequence ID" value="MFN0256639.1"/>
    <property type="molecule type" value="Genomic_DNA"/>
</dbReference>
<gene>
    <name evidence="3" type="ORF">E6A44_013710</name>
</gene>
<proteinExistence type="predicted"/>
<evidence type="ECO:0000259" key="2">
    <source>
        <dbReference type="Pfam" id="PF13827"/>
    </source>
</evidence>
<evidence type="ECO:0000313" key="3">
    <source>
        <dbReference type="EMBL" id="MFN0256639.1"/>
    </source>
</evidence>
<evidence type="ECO:0000259" key="1">
    <source>
        <dbReference type="Pfam" id="PF09603"/>
    </source>
</evidence>
<dbReference type="Proteomes" id="UP001517247">
    <property type="component" value="Unassembled WGS sequence"/>
</dbReference>
<evidence type="ECO:0000313" key="4">
    <source>
        <dbReference type="Proteomes" id="UP001517247"/>
    </source>
</evidence>
<comment type="caution">
    <text evidence="3">The sequence shown here is derived from an EMBL/GenBank/DDBJ whole genome shotgun (WGS) entry which is preliminary data.</text>
</comment>
<dbReference type="InterPro" id="IPR011871">
    <property type="entry name" value="Fib_succ_major"/>
</dbReference>
<dbReference type="RefSeq" id="WP_138723732.1">
    <property type="nucleotide sequence ID" value="NZ_SSHJ02000007.1"/>
</dbReference>
<dbReference type="InterPro" id="IPR025240">
    <property type="entry name" value="DUF4189"/>
</dbReference>
<dbReference type="NCBIfam" id="TIGR02145">
    <property type="entry name" value="Fib_succ_major"/>
    <property type="match status" value="1"/>
</dbReference>
<protein>
    <submittedName>
        <fullName evidence="3">FISUMP domain-containing protein</fullName>
    </submittedName>
</protein>
<feature type="domain" description="Fibrobacter succinogenes major paralogous" evidence="1">
    <location>
        <begin position="160"/>
        <end position="352"/>
    </location>
</feature>